<evidence type="ECO:0008006" key="4">
    <source>
        <dbReference type="Google" id="ProtNLM"/>
    </source>
</evidence>
<protein>
    <recommendedName>
        <fullName evidence="4">TPR-like protein</fullName>
    </recommendedName>
</protein>
<gene>
    <name evidence="2" type="ORF">H4R18_003327</name>
</gene>
<dbReference type="OrthoDB" id="433738at2759"/>
<sequence>MTDPSNKEENSAKGLAHKQAADAAFKEGDFMLAVKEYHTAVLHLRGLDSSPLSLAKVKGEKDVKEEDITEGQKLMSTIYSNMALCHMRLGRPARVTYWAKQALAVNPFNAKAKFRLVQGLVREGATIKAAALLDELEKAGPEDPAFAAERRNIEAMDRKADAKQRKELAGMFDRANKDAKEAEGTEETKDTEGNDAGRD</sequence>
<dbReference type="GO" id="GO:0016020">
    <property type="term" value="C:membrane"/>
    <property type="evidence" value="ECO:0007669"/>
    <property type="project" value="TreeGrafter"/>
</dbReference>
<dbReference type="EMBL" id="JANBUL010000129">
    <property type="protein sequence ID" value="KAJ2780686.1"/>
    <property type="molecule type" value="Genomic_DNA"/>
</dbReference>
<dbReference type="PANTHER" id="PTHR46512:SF1">
    <property type="entry name" value="PEPTIDYLPROLYL ISOMERASE"/>
    <property type="match status" value="1"/>
</dbReference>
<dbReference type="Proteomes" id="UP001140217">
    <property type="component" value="Unassembled WGS sequence"/>
</dbReference>
<dbReference type="GO" id="GO:0005829">
    <property type="term" value="C:cytosol"/>
    <property type="evidence" value="ECO:0007669"/>
    <property type="project" value="TreeGrafter"/>
</dbReference>
<reference evidence="2" key="1">
    <citation type="submission" date="2022-07" db="EMBL/GenBank/DDBJ databases">
        <title>Phylogenomic reconstructions and comparative analyses of Kickxellomycotina fungi.</title>
        <authorList>
            <person name="Reynolds N.K."/>
            <person name="Stajich J.E."/>
            <person name="Barry K."/>
            <person name="Grigoriev I.V."/>
            <person name="Crous P."/>
            <person name="Smith M.E."/>
        </authorList>
    </citation>
    <scope>NUCLEOTIDE SEQUENCE</scope>
    <source>
        <strain evidence="2">NBRC 105414</strain>
    </source>
</reference>
<keyword evidence="3" id="KW-1185">Reference proteome</keyword>
<dbReference type="GO" id="GO:0043066">
    <property type="term" value="P:negative regulation of apoptotic process"/>
    <property type="evidence" value="ECO:0007669"/>
    <property type="project" value="TreeGrafter"/>
</dbReference>
<comment type="caution">
    <text evidence="2">The sequence shown here is derived from an EMBL/GenBank/DDBJ whole genome shotgun (WGS) entry which is preliminary data.</text>
</comment>
<proteinExistence type="predicted"/>
<dbReference type="SUPFAM" id="SSF48452">
    <property type="entry name" value="TPR-like"/>
    <property type="match status" value="1"/>
</dbReference>
<dbReference type="GO" id="GO:0012505">
    <property type="term" value="C:endomembrane system"/>
    <property type="evidence" value="ECO:0007669"/>
    <property type="project" value="TreeGrafter"/>
</dbReference>
<evidence type="ECO:0000313" key="2">
    <source>
        <dbReference type="EMBL" id="KAJ2780686.1"/>
    </source>
</evidence>
<name>A0A9W8LIL4_9FUNG</name>
<feature type="region of interest" description="Disordered" evidence="1">
    <location>
        <begin position="158"/>
        <end position="199"/>
    </location>
</feature>
<dbReference type="GO" id="GO:0005740">
    <property type="term" value="C:mitochondrial envelope"/>
    <property type="evidence" value="ECO:0007669"/>
    <property type="project" value="TreeGrafter"/>
</dbReference>
<dbReference type="InterPro" id="IPR050754">
    <property type="entry name" value="FKBP4/5/8-like"/>
</dbReference>
<evidence type="ECO:0000256" key="1">
    <source>
        <dbReference type="SAM" id="MobiDB-lite"/>
    </source>
</evidence>
<organism evidence="2 3">
    <name type="scientific">Coemansia javaensis</name>
    <dbReference type="NCBI Taxonomy" id="2761396"/>
    <lineage>
        <taxon>Eukaryota</taxon>
        <taxon>Fungi</taxon>
        <taxon>Fungi incertae sedis</taxon>
        <taxon>Zoopagomycota</taxon>
        <taxon>Kickxellomycotina</taxon>
        <taxon>Kickxellomycetes</taxon>
        <taxon>Kickxellales</taxon>
        <taxon>Kickxellaceae</taxon>
        <taxon>Coemansia</taxon>
    </lineage>
</organism>
<accession>A0A9W8LIL4</accession>
<dbReference type="PANTHER" id="PTHR46512">
    <property type="entry name" value="PEPTIDYLPROLYL ISOMERASE"/>
    <property type="match status" value="1"/>
</dbReference>
<dbReference type="Gene3D" id="1.25.40.10">
    <property type="entry name" value="Tetratricopeptide repeat domain"/>
    <property type="match status" value="1"/>
</dbReference>
<dbReference type="AlphaFoldDB" id="A0A9W8LIL4"/>
<dbReference type="GO" id="GO:0044183">
    <property type="term" value="F:protein folding chaperone"/>
    <property type="evidence" value="ECO:0007669"/>
    <property type="project" value="TreeGrafter"/>
</dbReference>
<evidence type="ECO:0000313" key="3">
    <source>
        <dbReference type="Proteomes" id="UP001140217"/>
    </source>
</evidence>
<dbReference type="InterPro" id="IPR011990">
    <property type="entry name" value="TPR-like_helical_dom_sf"/>
</dbReference>